<reference evidence="1 2" key="1">
    <citation type="submission" date="2015-03" db="EMBL/GenBank/DDBJ databases">
        <title>Genome sequence of Kiloniella sp. P1-1, isolated from the gut microflora of Pacific white shrimp, Penaeus vannamei.</title>
        <authorList>
            <person name="Shao Z."/>
            <person name="Wang L."/>
            <person name="Li X."/>
        </authorList>
    </citation>
    <scope>NUCLEOTIDE SEQUENCE [LARGE SCALE GENOMIC DNA]</scope>
    <source>
        <strain evidence="1 2">P1-1</strain>
    </source>
</reference>
<evidence type="ECO:0000313" key="2">
    <source>
        <dbReference type="Proteomes" id="UP000034491"/>
    </source>
</evidence>
<keyword evidence="2" id="KW-1185">Reference proteome</keyword>
<comment type="caution">
    <text evidence="1">The sequence shown here is derived from an EMBL/GenBank/DDBJ whole genome shotgun (WGS) entry which is preliminary data.</text>
</comment>
<proteinExistence type="predicted"/>
<accession>A0A0M2RCS5</accession>
<name>A0A0M2RCS5_9PROT</name>
<sequence length="464" mass="52991">MEDFMAASLPSLQRFARLNSNSDKTEVSEVVAAVIEDLRVTVKNTVDPSAARRSITDLLDFLNSLKSTVHPGRVELAQSISQKMIPELYQKDEPAEYDNYEYLRAEYLLVNHISNKIADNLSLIRGEISAHPGFRKGRREFPVHPLCIYANLYASGIRDLITKLITQRFRNKKIQTTIYEPLTRDVIGVGKNHETFFEDNVIYIDEQVTKLLDWGIAAEQSMAAKKIESSDPSNSSDKDFTPEELLVQEVRDKLKVHSEINEYFLPQTAGFILIKQLYTLNKGRFLHAAKEIQNATKYGNDHSQTVLQIDQIVNETEELEFDIIALSAHAVGDEQSLLSYKALQDICIGSARTREAMLEARPLIAAELGRQPIHMAKLIIAETQKKVGNIQKINEMLENFREMIRRLNQKRFEPEITTCASMMLSYKSLKPIVKWLQNEGAEEGTFFLRAQQVQVNLKKKWNMV</sequence>
<protein>
    <submittedName>
        <fullName evidence="1">Uncharacterized protein</fullName>
    </submittedName>
</protein>
<dbReference type="STRING" id="1549748.WH95_02570"/>
<dbReference type="Proteomes" id="UP000034491">
    <property type="component" value="Unassembled WGS sequence"/>
</dbReference>
<dbReference type="PATRIC" id="fig|1549748.8.peg.1101"/>
<evidence type="ECO:0000313" key="1">
    <source>
        <dbReference type="EMBL" id="KKJ78229.1"/>
    </source>
</evidence>
<organism evidence="1 2">
    <name type="scientific">Kiloniella litopenaei</name>
    <dbReference type="NCBI Taxonomy" id="1549748"/>
    <lineage>
        <taxon>Bacteria</taxon>
        <taxon>Pseudomonadati</taxon>
        <taxon>Pseudomonadota</taxon>
        <taxon>Alphaproteobacteria</taxon>
        <taxon>Rhodospirillales</taxon>
        <taxon>Kiloniellaceae</taxon>
        <taxon>Kiloniella</taxon>
    </lineage>
</organism>
<dbReference type="EMBL" id="LANI01000002">
    <property type="protein sequence ID" value="KKJ78229.1"/>
    <property type="molecule type" value="Genomic_DNA"/>
</dbReference>
<dbReference type="AlphaFoldDB" id="A0A0M2RCS5"/>
<gene>
    <name evidence="1" type="ORF">WH95_02570</name>
</gene>